<reference evidence="2" key="2">
    <citation type="submission" date="2022-10" db="EMBL/GenBank/DDBJ databases">
        <authorList>
            <consortium name="ENA_rothamsted_submissions"/>
            <consortium name="culmorum"/>
            <person name="King R."/>
        </authorList>
    </citation>
    <scope>NUCLEOTIDE SEQUENCE</scope>
</reference>
<organism evidence="2 3">
    <name type="scientific">Phaedon cochleariae</name>
    <name type="common">Mustard beetle</name>
    <dbReference type="NCBI Taxonomy" id="80249"/>
    <lineage>
        <taxon>Eukaryota</taxon>
        <taxon>Metazoa</taxon>
        <taxon>Ecdysozoa</taxon>
        <taxon>Arthropoda</taxon>
        <taxon>Hexapoda</taxon>
        <taxon>Insecta</taxon>
        <taxon>Pterygota</taxon>
        <taxon>Neoptera</taxon>
        <taxon>Endopterygota</taxon>
        <taxon>Coleoptera</taxon>
        <taxon>Polyphaga</taxon>
        <taxon>Cucujiformia</taxon>
        <taxon>Chrysomeloidea</taxon>
        <taxon>Chrysomelidae</taxon>
        <taxon>Chrysomelinae</taxon>
        <taxon>Chrysomelini</taxon>
        <taxon>Phaedon</taxon>
    </lineage>
</organism>
<name>A0A9P0DWG7_PHACE</name>
<evidence type="ECO:0000313" key="3">
    <source>
        <dbReference type="Proteomes" id="UP001153737"/>
    </source>
</evidence>
<proteinExistence type="predicted"/>
<dbReference type="SUPFAM" id="SSF48403">
    <property type="entry name" value="Ankyrin repeat"/>
    <property type="match status" value="2"/>
</dbReference>
<keyword evidence="3" id="KW-1185">Reference proteome</keyword>
<evidence type="ECO:0000313" key="2">
    <source>
        <dbReference type="EMBL" id="CAH1175896.1"/>
    </source>
</evidence>
<dbReference type="InterPro" id="IPR002110">
    <property type="entry name" value="Ankyrin_rpt"/>
</dbReference>
<dbReference type="OrthoDB" id="2015447at2759"/>
<dbReference type="PANTHER" id="PTHR15897">
    <property type="entry name" value="ANKYRIN REPEAT AND MYND DOMAIN PROTEIN 1"/>
    <property type="match status" value="1"/>
</dbReference>
<feature type="repeat" description="ANK" evidence="1">
    <location>
        <begin position="407"/>
        <end position="439"/>
    </location>
</feature>
<dbReference type="Pfam" id="PF00023">
    <property type="entry name" value="Ank"/>
    <property type="match status" value="1"/>
</dbReference>
<dbReference type="SUPFAM" id="SSF82185">
    <property type="entry name" value="Histone H3 K4-specific methyltransferase SET7/9 N-terminal domain"/>
    <property type="match status" value="1"/>
</dbReference>
<dbReference type="PROSITE" id="PS50088">
    <property type="entry name" value="ANK_REPEAT"/>
    <property type="match status" value="1"/>
</dbReference>
<evidence type="ECO:0008006" key="4">
    <source>
        <dbReference type="Google" id="ProtNLM"/>
    </source>
</evidence>
<dbReference type="Gene3D" id="2.20.110.10">
    <property type="entry name" value="Histone H3 K4-specific methyltransferase SET7/9 N-terminal domain"/>
    <property type="match status" value="1"/>
</dbReference>
<dbReference type="SMART" id="SM00248">
    <property type="entry name" value="ANK"/>
    <property type="match status" value="4"/>
</dbReference>
<dbReference type="PROSITE" id="PS50297">
    <property type="entry name" value="ANK_REP_REGION"/>
    <property type="match status" value="1"/>
</dbReference>
<protein>
    <recommendedName>
        <fullName evidence="4">Ankyrin repeat and MYND domain-containing protein 1</fullName>
    </recommendedName>
</protein>
<accession>A0A9P0DWG7</accession>
<dbReference type="EMBL" id="OU896713">
    <property type="protein sequence ID" value="CAH1175896.1"/>
    <property type="molecule type" value="Genomic_DNA"/>
</dbReference>
<dbReference type="InterPro" id="IPR036770">
    <property type="entry name" value="Ankyrin_rpt-contain_sf"/>
</dbReference>
<keyword evidence="1" id="KW-0040">ANK repeat</keyword>
<gene>
    <name evidence="2" type="ORF">PHAECO_LOCUS11273</name>
</gene>
<dbReference type="InterPro" id="IPR053064">
    <property type="entry name" value="Ankyrin-MYND_domain-protein"/>
</dbReference>
<dbReference type="Gene3D" id="1.25.40.20">
    <property type="entry name" value="Ankyrin repeat-containing domain"/>
    <property type="match status" value="2"/>
</dbReference>
<dbReference type="PANTHER" id="PTHR15897:SF2">
    <property type="entry name" value="ANKYRIN REPEAT AND MYND DOMAIN-CONTAINING PROTEIN 1"/>
    <property type="match status" value="1"/>
</dbReference>
<sequence length="1229" mass="141112">MAGTDKESETQTDDIRAASHENVTQTCKLSDNPQQSYIGKTLLNNLHGSGIYFLEKPNKKIYIDGLFYCNKLEGYGHVFYGDGSSFQGLFKDNRRFGPGVFTYPNGNQDVGIWNGFSLVRLSSPVHEFFLPKLAESARGLAQLLRYRDQLNNSPDELERIEGELEKIETILANLQKVKPALFEKIQYCKTCCYQPERIESRISSQKSGSDVPNSSFRFSNVDDLRSTMTETMTFDDTASYAISEGIISLPEEIEKIYQGTCVCDEEMGIEDLAFLEKQYEDLMEEELFYNNIRRGLSDRLTRHSLEIRHNSITQFETDEIKEVLAWNNEKLMIDILKHSFLHRKSENRLNVKLSAIFESQRFIEFSHRGHYELNCENFLAESGSGYFPKVMDHLRKPNVDVNVTDASGNNAVFFAAANHNRDIIRVLVNFGANLNQINDEGLTPLNMCILSYLAEQNKIEDWESAFLPEDSICLDEIEHLKWYPGISMNIKTGGTLKSSKRGSLTQTYFFNTKYREEDTTDSENEVASHGSKRDDLFKNYPGDSTIISLLNFGADPNIGHVPFPALALSLYTENHHLVEKILESGADTQVKTSDENLTCLHIMASIECSKQNVEICSVLLKYGCDPNVKTDEDHWREQNVRIMGNYVIPEEFEDTGKNPLHMLCLRKDFKKDSDNNFQNMAKLFIDSGIDINDTYLGLNALELAILSGNLKLVEFLLKTGLLDPHRLIDPCIGNTLTLFLSERFRDILPLDECKQMIELLVNFGVNPLYKVGDYENVIEFMERDDGNARSKKGEAPKKANETQITLKNLLKNLARKMILKDIGVKAVEYLYNLAEADLLDNEGVQVLAEYLTTEQFLENLKVIFEHGKIPIDRFDTMICQKVLDFVRKNRKQPKTSKKQKSKLQLTKSDLNNFNFDSLLDSIRIDLKHSRSNVNHEVCFQCLKSHEKTLTKCPKCELLYFCSIQCNKANLKQKNNEHVCALNVFEHTGEWVTDVVGLIELCKKAEYKNQMTYLERKRKQEDLRRKEEEDERRKDIYGYRNSHKAFVKSSKCPVSRNENCNRKKSDDRLQYEPSAISSKSGKASTLVTASNLSTSLSIALDEKLQRLSMVEKLAEKEKVNKKHKITQFSKRKIQKLDRPNCGSSACMVARNGKEIISRFEVLPNLEEPYITARKTTKKLPERTKFFIELLKNYFPNVDLSFLIVPYICYADGHLYYQFSDENQCENYSMT</sequence>
<reference evidence="2" key="1">
    <citation type="submission" date="2022-01" db="EMBL/GenBank/DDBJ databases">
        <authorList>
            <person name="King R."/>
        </authorList>
    </citation>
    <scope>NUCLEOTIDE SEQUENCE</scope>
</reference>
<evidence type="ECO:0000256" key="1">
    <source>
        <dbReference type="PROSITE-ProRule" id="PRU00023"/>
    </source>
</evidence>
<dbReference type="AlphaFoldDB" id="A0A9P0DWG7"/>
<dbReference type="Pfam" id="PF12796">
    <property type="entry name" value="Ank_2"/>
    <property type="match status" value="1"/>
</dbReference>
<dbReference type="Proteomes" id="UP001153737">
    <property type="component" value="Chromosome 7"/>
</dbReference>